<dbReference type="InterPro" id="IPR028939">
    <property type="entry name" value="P5C_Rdtase_cat_N"/>
</dbReference>
<dbReference type="Proteomes" id="UP000253961">
    <property type="component" value="Unassembled WGS sequence"/>
</dbReference>
<dbReference type="AlphaFoldDB" id="A0A369Q274"/>
<dbReference type="Pfam" id="PF03807">
    <property type="entry name" value="F420_oxidored"/>
    <property type="match status" value="1"/>
</dbReference>
<gene>
    <name evidence="3" type="ORF">DU508_12575</name>
</gene>
<dbReference type="SUPFAM" id="SSF51735">
    <property type="entry name" value="NAD(P)-binding Rossmann-fold domains"/>
    <property type="match status" value="1"/>
</dbReference>
<protein>
    <submittedName>
        <fullName evidence="3">NADP oxidoreductase</fullName>
    </submittedName>
</protein>
<keyword evidence="4" id="KW-1185">Reference proteome</keyword>
<sequence length="211" mass="22437">MNMKNIGVIGTGKVGLGLIKHLANINHHILIANEGHPALLSETASSFGGSVTAVSQDDIISRAEIIFLAVPWVAINQIAEKASSASGKLIIDATNNIISLQPFKTENLGEVSTGEHVQQLFHTHHVVKAFNTLTAETLQNPTPNDLGKTVIFLSGENDSAKSKASDIISLMGFEPVDLGSFKDAANLQEIGRPLSGIEFIKVKGSKVAHKQ</sequence>
<dbReference type="RefSeq" id="WP_115403152.1">
    <property type="nucleotide sequence ID" value="NZ_QPKV01000004.1"/>
</dbReference>
<dbReference type="EMBL" id="QPKV01000004">
    <property type="protein sequence ID" value="RDC56428.1"/>
    <property type="molecule type" value="Genomic_DNA"/>
</dbReference>
<dbReference type="GO" id="GO:0008823">
    <property type="term" value="F:cupric reductase (NADH) activity"/>
    <property type="evidence" value="ECO:0007669"/>
    <property type="project" value="TreeGrafter"/>
</dbReference>
<dbReference type="PANTHER" id="PTHR14239">
    <property type="entry name" value="DUDULIN-RELATED"/>
    <property type="match status" value="1"/>
</dbReference>
<dbReference type="GO" id="GO:0005886">
    <property type="term" value="C:plasma membrane"/>
    <property type="evidence" value="ECO:0007669"/>
    <property type="project" value="TreeGrafter"/>
</dbReference>
<comment type="caution">
    <text evidence="3">The sequence shown here is derived from an EMBL/GenBank/DDBJ whole genome shotgun (WGS) entry which is preliminary data.</text>
</comment>
<feature type="domain" description="Pyrroline-5-carboxylate reductase catalytic N-terminal" evidence="2">
    <location>
        <begin position="6"/>
        <end position="96"/>
    </location>
</feature>
<dbReference type="Gene3D" id="3.40.50.720">
    <property type="entry name" value="NAD(P)-binding Rossmann-like Domain"/>
    <property type="match status" value="1"/>
</dbReference>
<evidence type="ECO:0000259" key="2">
    <source>
        <dbReference type="Pfam" id="PF03807"/>
    </source>
</evidence>
<dbReference type="InterPro" id="IPR036291">
    <property type="entry name" value="NAD(P)-bd_dom_sf"/>
</dbReference>
<dbReference type="PANTHER" id="PTHR14239:SF0">
    <property type="entry name" value="F420-DEPENDENT NADP REDUCTASE"/>
    <property type="match status" value="1"/>
</dbReference>
<accession>A0A369Q274</accession>
<reference evidence="3 4" key="1">
    <citation type="submission" date="2018-07" db="EMBL/GenBank/DDBJ databases">
        <title>Pedobacter sp. nov., isolated from soil.</title>
        <authorList>
            <person name="Zhou L.Y."/>
            <person name="Du Z.J."/>
        </authorList>
    </citation>
    <scope>NUCLEOTIDE SEQUENCE [LARGE SCALE GENOMIC DNA]</scope>
    <source>
        <strain evidence="3 4">JDX94</strain>
    </source>
</reference>
<dbReference type="GO" id="GO:0052851">
    <property type="term" value="F:ferric-chelate reductase (NADPH) activity"/>
    <property type="evidence" value="ECO:0007669"/>
    <property type="project" value="TreeGrafter"/>
</dbReference>
<dbReference type="OrthoDB" id="9786864at2"/>
<evidence type="ECO:0000256" key="1">
    <source>
        <dbReference type="ARBA" id="ARBA00023002"/>
    </source>
</evidence>
<evidence type="ECO:0000313" key="4">
    <source>
        <dbReference type="Proteomes" id="UP000253961"/>
    </source>
</evidence>
<organism evidence="3 4">
    <name type="scientific">Pedobacter chinensis</name>
    <dbReference type="NCBI Taxonomy" id="2282421"/>
    <lineage>
        <taxon>Bacteria</taxon>
        <taxon>Pseudomonadati</taxon>
        <taxon>Bacteroidota</taxon>
        <taxon>Sphingobacteriia</taxon>
        <taxon>Sphingobacteriales</taxon>
        <taxon>Sphingobacteriaceae</taxon>
        <taxon>Pedobacter</taxon>
    </lineage>
</organism>
<keyword evidence="1" id="KW-0560">Oxidoreductase</keyword>
<dbReference type="GO" id="GO:0015677">
    <property type="term" value="P:copper ion import"/>
    <property type="evidence" value="ECO:0007669"/>
    <property type="project" value="TreeGrafter"/>
</dbReference>
<proteinExistence type="predicted"/>
<name>A0A369Q274_9SPHI</name>
<evidence type="ECO:0000313" key="3">
    <source>
        <dbReference type="EMBL" id="RDC56428.1"/>
    </source>
</evidence>
<dbReference type="InterPro" id="IPR051267">
    <property type="entry name" value="STEAP_metalloreductase"/>
</dbReference>